<name>A0A8T9C0A5_9HELO</name>
<dbReference type="GO" id="GO:1990811">
    <property type="term" value="C:MWP complex"/>
    <property type="evidence" value="ECO:0007669"/>
    <property type="project" value="TreeGrafter"/>
</dbReference>
<keyword evidence="2" id="KW-1185">Reference proteome</keyword>
<organism evidence="1 2">
    <name type="scientific">Lachnellula suecica</name>
    <dbReference type="NCBI Taxonomy" id="602035"/>
    <lineage>
        <taxon>Eukaryota</taxon>
        <taxon>Fungi</taxon>
        <taxon>Dikarya</taxon>
        <taxon>Ascomycota</taxon>
        <taxon>Pezizomycotina</taxon>
        <taxon>Leotiomycetes</taxon>
        <taxon>Helotiales</taxon>
        <taxon>Lachnaceae</taxon>
        <taxon>Lachnellula</taxon>
    </lineage>
</organism>
<gene>
    <name evidence="1" type="primary">WRAP73</name>
    <name evidence="1" type="ORF">LSUE1_G007470</name>
</gene>
<evidence type="ECO:0000313" key="1">
    <source>
        <dbReference type="EMBL" id="TVY64204.1"/>
    </source>
</evidence>
<accession>A0A8T9C0A5</accession>
<dbReference type="InterPro" id="IPR015943">
    <property type="entry name" value="WD40/YVTN_repeat-like_dom_sf"/>
</dbReference>
<dbReference type="GO" id="GO:1990810">
    <property type="term" value="P:microtubule anchoring at mitotic spindle pole body"/>
    <property type="evidence" value="ECO:0007669"/>
    <property type="project" value="TreeGrafter"/>
</dbReference>
<dbReference type="EMBL" id="QGMK01001814">
    <property type="protein sequence ID" value="TVY64204.1"/>
    <property type="molecule type" value="Genomic_DNA"/>
</dbReference>
<dbReference type="SUPFAM" id="SSF82171">
    <property type="entry name" value="DPP6 N-terminal domain-like"/>
    <property type="match status" value="1"/>
</dbReference>
<evidence type="ECO:0000313" key="2">
    <source>
        <dbReference type="Proteomes" id="UP000469558"/>
    </source>
</evidence>
<proteinExistence type="predicted"/>
<dbReference type="AlphaFoldDB" id="A0A8T9C0A5"/>
<dbReference type="Proteomes" id="UP000469558">
    <property type="component" value="Unassembled WGS sequence"/>
</dbReference>
<dbReference type="OrthoDB" id="308690at2759"/>
<sequence length="544" mass="60422">MRFSRRLKSSTQTVPSPDGAYIATVLSPKLSIRETRSLETLRVITLPPELASSISWFLWSATSRRILVASTDNIRVYSTTNPQFSANITNPTSGTAKVTFVCFGATDDDICVYSDFGLKLSIMNLTTSKSVDINSPKFYHPANAAKGLSYRPGTKNLALLTRSGGKDIISVHVKESLEVMRSWHPETIDAHGIIWSLDGRWLAAWESASQGHRIFVYTADGHLYKTWNGPTPTCHEEADIELGAGIKVLEWNKTGTHIAVGDYSRRVTLLATPAFSDCMNVVHTTSITPAETLQIWQEQIIPTQQGFEREFVQATQTICPPTSGATPTSSRVVKTGTNIMSFDNSGTLLATRTENMPTTIWIWDVGSRILRAVMILHAPIARVTWHPTVDELLMIRCEGEETRGLVHLWDPSWEKPRVVDFAAQIPGGKVIGKTIVRWLNIESEQPALLFSDTQDCILASISEIDDGDVPWQDAEVRGFDIYGQREESPLNLVPADEKRRGKVTVESLMEDEGITTMSGGSDEVEDTFQFRKFVEPENSSGQWT</sequence>
<dbReference type="PANTHER" id="PTHR16220:SF0">
    <property type="entry name" value="WD REPEAT-CONTAINING PROTEIN WRAP73"/>
    <property type="match status" value="1"/>
</dbReference>
<comment type="caution">
    <text evidence="1">The sequence shown here is derived from an EMBL/GenBank/DDBJ whole genome shotgun (WGS) entry which is preliminary data.</text>
</comment>
<dbReference type="GO" id="GO:0005815">
    <property type="term" value="C:microtubule organizing center"/>
    <property type="evidence" value="ECO:0007669"/>
    <property type="project" value="TreeGrafter"/>
</dbReference>
<dbReference type="PANTHER" id="PTHR16220">
    <property type="entry name" value="WD REPEAT PROTEIN 8-RELATED"/>
    <property type="match status" value="1"/>
</dbReference>
<dbReference type="InterPro" id="IPR052778">
    <property type="entry name" value="Centrosome-WD_assoc"/>
</dbReference>
<dbReference type="Gene3D" id="2.130.10.10">
    <property type="entry name" value="YVTN repeat-like/Quinoprotein amine dehydrogenase"/>
    <property type="match status" value="2"/>
</dbReference>
<protein>
    <submittedName>
        <fullName evidence="1">WD repeat-containing protein WRAP73</fullName>
    </submittedName>
</protein>
<reference evidence="1 2" key="1">
    <citation type="submission" date="2018-05" db="EMBL/GenBank/DDBJ databases">
        <title>Genome sequencing and assembly of the regulated plant pathogen Lachnellula willkommii and related sister species for the development of diagnostic species identification markers.</title>
        <authorList>
            <person name="Giroux E."/>
            <person name="Bilodeau G."/>
        </authorList>
    </citation>
    <scope>NUCLEOTIDE SEQUENCE [LARGE SCALE GENOMIC DNA]</scope>
    <source>
        <strain evidence="1 2">CBS 268.59</strain>
    </source>
</reference>